<feature type="signal peptide" evidence="2">
    <location>
        <begin position="1"/>
        <end position="24"/>
    </location>
</feature>
<evidence type="ECO:0000313" key="3">
    <source>
        <dbReference type="EMBL" id="MBK6007632.1"/>
    </source>
</evidence>
<dbReference type="InterPro" id="IPR005064">
    <property type="entry name" value="BUG"/>
</dbReference>
<name>A0A934TU70_9BURK</name>
<feature type="chain" id="PRO_5037299151" evidence="2">
    <location>
        <begin position="25"/>
        <end position="319"/>
    </location>
</feature>
<comment type="caution">
    <text evidence="3">The sequence shown here is derived from an EMBL/GenBank/DDBJ whole genome shotgun (WGS) entry which is preliminary data.</text>
</comment>
<dbReference type="Gene3D" id="3.40.190.150">
    <property type="entry name" value="Bordetella uptake gene, domain 1"/>
    <property type="match status" value="1"/>
</dbReference>
<dbReference type="CDD" id="cd13578">
    <property type="entry name" value="PBP2_Bug27"/>
    <property type="match status" value="1"/>
</dbReference>
<dbReference type="AlphaFoldDB" id="A0A934TU70"/>
<dbReference type="PIRSF" id="PIRSF017082">
    <property type="entry name" value="YflP"/>
    <property type="match status" value="1"/>
</dbReference>
<sequence>MALKLTRRSLLATAAAAAAFPGYAADQPIRISVGFPPGGTTDVLARIVAANLGQKLGRSVIVENRPGASGNIAAQMVARSAPDGATLLFVPSSHATNASLYKKLPFDTEKDFTAIGMVARTPYVLVVHPRIPARSVAEFIALLKAQPGQFQYATASPGTGQHLAAELFKKLAGVEMTQIPYKGSSAALPDLIAGRTPIMFDNVALMVPHIRSGALRALGVTSEKRSPLLPSVAAVAETLPGYEIQGWFALLAPANTAPSLVREYNAALNAVVNDPAFVNRLGDLGAETMTGSPAMANEYIQKEVARWGGVIRSANISLD</sequence>
<dbReference type="Gene3D" id="3.40.190.10">
    <property type="entry name" value="Periplasmic binding protein-like II"/>
    <property type="match status" value="1"/>
</dbReference>
<dbReference type="PANTHER" id="PTHR42928:SF5">
    <property type="entry name" value="BLR1237 PROTEIN"/>
    <property type="match status" value="1"/>
</dbReference>
<dbReference type="RefSeq" id="WP_201173480.1">
    <property type="nucleotide sequence ID" value="NZ_JAEPWM010000006.1"/>
</dbReference>
<evidence type="ECO:0000256" key="1">
    <source>
        <dbReference type="ARBA" id="ARBA00006987"/>
    </source>
</evidence>
<dbReference type="SUPFAM" id="SSF53850">
    <property type="entry name" value="Periplasmic binding protein-like II"/>
    <property type="match status" value="1"/>
</dbReference>
<gene>
    <name evidence="3" type="ORF">JJB11_16150</name>
</gene>
<keyword evidence="2" id="KW-0732">Signal</keyword>
<dbReference type="PANTHER" id="PTHR42928">
    <property type="entry name" value="TRICARBOXYLATE-BINDING PROTEIN"/>
    <property type="match status" value="1"/>
</dbReference>
<dbReference type="EMBL" id="JAEPWM010000006">
    <property type="protein sequence ID" value="MBK6007632.1"/>
    <property type="molecule type" value="Genomic_DNA"/>
</dbReference>
<accession>A0A934TU70</accession>
<reference evidence="3" key="1">
    <citation type="journal article" date="2012" name="J. Microbiol. Biotechnol.">
        <title>Ramlibacter ginsenosidimutans sp. nov., with ginsenoside-converting activity.</title>
        <authorList>
            <person name="Wang L."/>
            <person name="An D.S."/>
            <person name="Kim S.G."/>
            <person name="Jin F.X."/>
            <person name="Kim S.C."/>
            <person name="Lee S.T."/>
            <person name="Im W.T."/>
        </authorList>
    </citation>
    <scope>NUCLEOTIDE SEQUENCE</scope>
    <source>
        <strain evidence="3">KACC 17527</strain>
    </source>
</reference>
<evidence type="ECO:0000313" key="4">
    <source>
        <dbReference type="Proteomes" id="UP000630528"/>
    </source>
</evidence>
<evidence type="ECO:0000256" key="2">
    <source>
        <dbReference type="SAM" id="SignalP"/>
    </source>
</evidence>
<keyword evidence="4" id="KW-1185">Reference proteome</keyword>
<dbReference type="InterPro" id="IPR042100">
    <property type="entry name" value="Bug_dom1"/>
</dbReference>
<dbReference type="Proteomes" id="UP000630528">
    <property type="component" value="Unassembled WGS sequence"/>
</dbReference>
<protein>
    <submittedName>
        <fullName evidence="3">Tripartite tricarboxylate transporter substrate binding protein</fullName>
    </submittedName>
</protein>
<proteinExistence type="inferred from homology"/>
<comment type="similarity">
    <text evidence="1">Belongs to the UPF0065 (bug) family.</text>
</comment>
<reference evidence="3" key="2">
    <citation type="submission" date="2021-01" db="EMBL/GenBank/DDBJ databases">
        <authorList>
            <person name="Kang M."/>
        </authorList>
    </citation>
    <scope>NUCLEOTIDE SEQUENCE</scope>
    <source>
        <strain evidence="3">KACC 17527</strain>
    </source>
</reference>
<dbReference type="Pfam" id="PF03401">
    <property type="entry name" value="TctC"/>
    <property type="match status" value="1"/>
</dbReference>
<organism evidence="3 4">
    <name type="scientific">Ramlibacter ginsenosidimutans</name>
    <dbReference type="NCBI Taxonomy" id="502333"/>
    <lineage>
        <taxon>Bacteria</taxon>
        <taxon>Pseudomonadati</taxon>
        <taxon>Pseudomonadota</taxon>
        <taxon>Betaproteobacteria</taxon>
        <taxon>Burkholderiales</taxon>
        <taxon>Comamonadaceae</taxon>
        <taxon>Ramlibacter</taxon>
    </lineage>
</organism>